<dbReference type="Pfam" id="PF19614">
    <property type="entry name" value="DUF6119"/>
    <property type="match status" value="1"/>
</dbReference>
<dbReference type="NCBIfam" id="TIGR04141">
    <property type="entry name" value="TIGR04141 family sporadically distributed protein"/>
    <property type="match status" value="1"/>
</dbReference>
<evidence type="ECO:0000313" key="1">
    <source>
        <dbReference type="EMBL" id="URL58040.1"/>
    </source>
</evidence>
<dbReference type="EMBL" id="CP063231">
    <property type="protein sequence ID" value="URL58040.1"/>
    <property type="molecule type" value="Genomic_DNA"/>
</dbReference>
<proteinExistence type="predicted"/>
<gene>
    <name evidence="1" type="ORF">IM816_15750</name>
</gene>
<dbReference type="Proteomes" id="UP001056681">
    <property type="component" value="Chromosome"/>
</dbReference>
<protein>
    <submittedName>
        <fullName evidence="1">TIGR04141 family sporadically distributed protein</fullName>
    </submittedName>
</protein>
<sequence length="546" mass="61242">MPNLTIHLLRESIQHHSDAVGFTAAKHISIDDGIRHIGDLYVAPKPEKPPTWASIFKDHVADLSELGMVKSTGGVLIVKAKGRHFALTFGQGRFILDQDKIEERFGLLATLNSLEADALRSIDKRTFDAVDQNSRVQVGLTSAAADFGIDIERDLIKGIVGYPKGKKADLLGRRMSGSDALTVSRDINLRTIRKALAAYLRAYESTDYREHFAWVDQIHQVRKKGHLATELDGLLIGKLEAVQSQGGQGGDCWLAAPDVLDWDVVEGFRFTQAKGDGYLTDMHLPGFFDTVKNTELSVELLKMRHVYAVNADHMEVKHWTVYKCIHCEVEYDGKSYLLSGGQWFEIKKDFVDTVNEFFDGMKVFEHALPDYQHAKEGAYNAELCGSHQDYWALMDLKHIKVGGVHDKVEFCDAYSTGMELLHVKHYGGSNLLGHLFNQGLVSGELLRDHPKYVKLVNKELPPSYALNDADEMPRDVSAYTIVFGIISQSDEPKLRIPFFARVALKNVYRRLESIGYTNICIAKISVDPIFKQKTQLPPGKVKGKKK</sequence>
<organism evidence="1 2">
    <name type="scientific">Luteibacter flocculans</name>
    <dbReference type="NCBI Taxonomy" id="2780091"/>
    <lineage>
        <taxon>Bacteria</taxon>
        <taxon>Pseudomonadati</taxon>
        <taxon>Pseudomonadota</taxon>
        <taxon>Gammaproteobacteria</taxon>
        <taxon>Lysobacterales</taxon>
        <taxon>Rhodanobacteraceae</taxon>
        <taxon>Luteibacter</taxon>
    </lineage>
</organism>
<dbReference type="InterPro" id="IPR026487">
    <property type="entry name" value="CHP04141"/>
</dbReference>
<keyword evidence="2" id="KW-1185">Reference proteome</keyword>
<accession>A0ABY4T0H7</accession>
<reference evidence="1" key="1">
    <citation type="submission" date="2020-10" db="EMBL/GenBank/DDBJ databases">
        <title>Whole-genome sequence of Luteibacter sp. EIF3.</title>
        <authorList>
            <person name="Friedrich I."/>
            <person name="Hertel R."/>
            <person name="Daniel R."/>
        </authorList>
    </citation>
    <scope>NUCLEOTIDE SEQUENCE</scope>
    <source>
        <strain evidence="1">EIF3</strain>
    </source>
</reference>
<dbReference type="RefSeq" id="WP_250338819.1">
    <property type="nucleotide sequence ID" value="NZ_CP063231.1"/>
</dbReference>
<evidence type="ECO:0000313" key="2">
    <source>
        <dbReference type="Proteomes" id="UP001056681"/>
    </source>
</evidence>
<name>A0ABY4T0H7_9GAMM</name>